<dbReference type="InterPro" id="IPR006976">
    <property type="entry name" value="VanZ-like"/>
</dbReference>
<reference evidence="3 4" key="1">
    <citation type="submission" date="2015-02" db="EMBL/GenBank/DDBJ databases">
        <authorList>
            <person name="Ju K.-S."/>
            <person name="Doroghazi J.R."/>
            <person name="Metcalf W."/>
        </authorList>
    </citation>
    <scope>NUCLEOTIDE SEQUENCE [LARGE SCALE GENOMIC DNA]</scope>
    <source>
        <strain evidence="3 4">NRRL B-16140</strain>
    </source>
</reference>
<dbReference type="InterPro" id="IPR053150">
    <property type="entry name" value="Teicoplanin_resist-assoc"/>
</dbReference>
<feature type="transmembrane region" description="Helical" evidence="1">
    <location>
        <begin position="141"/>
        <end position="164"/>
    </location>
</feature>
<feature type="domain" description="VanZ-like" evidence="2">
    <location>
        <begin position="60"/>
        <end position="154"/>
    </location>
</feature>
<dbReference type="Pfam" id="PF04892">
    <property type="entry name" value="VanZ"/>
    <property type="match status" value="1"/>
</dbReference>
<keyword evidence="1" id="KW-0472">Membrane</keyword>
<feature type="transmembrane region" description="Helical" evidence="1">
    <location>
        <begin position="78"/>
        <end position="97"/>
    </location>
</feature>
<dbReference type="AlphaFoldDB" id="A0A0F0GJ95"/>
<feature type="transmembrane region" description="Helical" evidence="1">
    <location>
        <begin position="33"/>
        <end position="54"/>
    </location>
</feature>
<keyword evidence="1" id="KW-0812">Transmembrane</keyword>
<comment type="caution">
    <text evidence="3">The sequence shown here is derived from an EMBL/GenBank/DDBJ whole genome shotgun (WGS) entry which is preliminary data.</text>
</comment>
<dbReference type="PANTHER" id="PTHR36834">
    <property type="entry name" value="MEMBRANE PROTEIN-RELATED"/>
    <property type="match status" value="1"/>
</dbReference>
<feature type="transmembrane region" description="Helical" evidence="1">
    <location>
        <begin position="104"/>
        <end position="121"/>
    </location>
</feature>
<gene>
    <name evidence="3" type="ORF">UK23_33360</name>
</gene>
<protein>
    <submittedName>
        <fullName evidence="3">Antibiotic resistance protein VanZ</fullName>
    </submittedName>
</protein>
<evidence type="ECO:0000313" key="4">
    <source>
        <dbReference type="Proteomes" id="UP000033393"/>
    </source>
</evidence>
<evidence type="ECO:0000259" key="2">
    <source>
        <dbReference type="Pfam" id="PF04892"/>
    </source>
</evidence>
<accession>A0A0F0GJ95</accession>
<name>A0A0F0GJ95_LENAE</name>
<evidence type="ECO:0000256" key="1">
    <source>
        <dbReference type="SAM" id="Phobius"/>
    </source>
</evidence>
<evidence type="ECO:0000313" key="3">
    <source>
        <dbReference type="EMBL" id="KJK43415.1"/>
    </source>
</evidence>
<dbReference type="EMBL" id="JYJG01000292">
    <property type="protein sequence ID" value="KJK43415.1"/>
    <property type="molecule type" value="Genomic_DNA"/>
</dbReference>
<keyword evidence="1" id="KW-1133">Transmembrane helix</keyword>
<organism evidence="3 4">
    <name type="scientific">Lentzea aerocolonigenes</name>
    <name type="common">Lechevalieria aerocolonigenes</name>
    <name type="synonym">Saccharothrix aerocolonigenes</name>
    <dbReference type="NCBI Taxonomy" id="68170"/>
    <lineage>
        <taxon>Bacteria</taxon>
        <taxon>Bacillati</taxon>
        <taxon>Actinomycetota</taxon>
        <taxon>Actinomycetes</taxon>
        <taxon>Pseudonocardiales</taxon>
        <taxon>Pseudonocardiaceae</taxon>
        <taxon>Lentzea</taxon>
    </lineage>
</organism>
<feature type="transmembrane region" description="Helical" evidence="1">
    <location>
        <begin position="6"/>
        <end position="21"/>
    </location>
</feature>
<keyword evidence="4" id="KW-1185">Reference proteome</keyword>
<sequence>MLPVVVPLAAVVFLALLWHLRRRDRLTAPRAAVALVLCVYAAGVLANTVFPIFLNMPGGEPQWKVYFGLVDGYDVLDAVQNMVVFVPVGMILPLLLAKASWWRVVAVAAAFSLAIEVTQFFTGNLLGGGHLSDVNDLFFNVAGAALGMGVFSVLSRVPVAAALINRFRWS</sequence>
<proteinExistence type="predicted"/>
<dbReference type="Proteomes" id="UP000033393">
    <property type="component" value="Unassembled WGS sequence"/>
</dbReference>
<dbReference type="PANTHER" id="PTHR36834:SF1">
    <property type="entry name" value="INTEGRAL MEMBRANE PROTEIN"/>
    <property type="match status" value="1"/>
</dbReference>
<dbReference type="PATRIC" id="fig|68170.10.peg.8663"/>